<feature type="transmembrane region" description="Helical" evidence="1">
    <location>
        <begin position="37"/>
        <end position="58"/>
    </location>
</feature>
<evidence type="ECO:0008006" key="4">
    <source>
        <dbReference type="Google" id="ProtNLM"/>
    </source>
</evidence>
<proteinExistence type="predicted"/>
<keyword evidence="1" id="KW-0812">Transmembrane</keyword>
<feature type="transmembrane region" description="Helical" evidence="1">
    <location>
        <begin position="64"/>
        <end position="84"/>
    </location>
</feature>
<keyword evidence="1" id="KW-0472">Membrane</keyword>
<name>A0A076PJL5_COMTE</name>
<protein>
    <recommendedName>
        <fullName evidence="4">TIGR03750 family conjugal transfer protein</fullName>
    </recommendedName>
</protein>
<organism evidence="2 3">
    <name type="scientific">Comamonas testosteroni TK102</name>
    <dbReference type="NCBI Taxonomy" id="1392005"/>
    <lineage>
        <taxon>Bacteria</taxon>
        <taxon>Pseudomonadati</taxon>
        <taxon>Pseudomonadota</taxon>
        <taxon>Betaproteobacteria</taxon>
        <taxon>Burkholderiales</taxon>
        <taxon>Comamonadaceae</taxon>
        <taxon>Comamonas</taxon>
    </lineage>
</organism>
<gene>
    <name evidence="2" type="ORF">O987_14340</name>
</gene>
<dbReference type="HOGENOM" id="CLU_1812482_0_0_4"/>
<evidence type="ECO:0000313" key="3">
    <source>
        <dbReference type="Proteomes" id="UP000028782"/>
    </source>
</evidence>
<evidence type="ECO:0000313" key="2">
    <source>
        <dbReference type="EMBL" id="AIJ46984.1"/>
    </source>
</evidence>
<dbReference type="InterPro" id="IPR021877">
    <property type="entry name" value="DUF3487"/>
</dbReference>
<dbReference type="EMBL" id="CP006704">
    <property type="protein sequence ID" value="AIJ46984.1"/>
    <property type="molecule type" value="Genomic_DNA"/>
</dbReference>
<accession>A0A076PJL5</accession>
<dbReference type="NCBIfam" id="TIGR03750">
    <property type="entry name" value="conj_TIGR03750"/>
    <property type="match status" value="1"/>
</dbReference>
<evidence type="ECO:0000256" key="1">
    <source>
        <dbReference type="SAM" id="Phobius"/>
    </source>
</evidence>
<dbReference type="AlphaFoldDB" id="A0A076PJL5"/>
<sequence length="142" mass="15649">MAANDSRHQGKAPVMAPLTDRVNSEPPIINGMATSEAGYIGGVSFAVSAFIGGTIALITGFWVALPILCVIVPFAVLWYSSLYLQEVKRNRPEGFYLHSMHFYLVSHKLAKPKFLVHDGRMQLGCSYRMNSIQAKSKSSEDK</sequence>
<dbReference type="Pfam" id="PF11990">
    <property type="entry name" value="DUF3487"/>
    <property type="match status" value="1"/>
</dbReference>
<keyword evidence="1" id="KW-1133">Transmembrane helix</keyword>
<dbReference type="KEGG" id="ctes:O987_14340"/>
<dbReference type="RefSeq" id="WP_019042350.1">
    <property type="nucleotide sequence ID" value="NZ_CP006704.1"/>
</dbReference>
<dbReference type="Proteomes" id="UP000028782">
    <property type="component" value="Chromosome"/>
</dbReference>
<reference evidence="2 3" key="1">
    <citation type="journal article" date="2014" name="Genome Announc.">
        <title>Complete Genome Sequence of Polychlorinated Biphenyl Degrader Comamonas testosteroni TK102 (NBRC 109938).</title>
        <authorList>
            <person name="Fukuda K."/>
            <person name="Hosoyama A."/>
            <person name="Tsuchikane K."/>
            <person name="Ohji S."/>
            <person name="Yamazoe A."/>
            <person name="Fujita N."/>
            <person name="Shintani M."/>
            <person name="Kimbara K."/>
        </authorList>
    </citation>
    <scope>NUCLEOTIDE SEQUENCE [LARGE SCALE GENOMIC DNA]</scope>
    <source>
        <strain evidence="2">TK102</strain>
    </source>
</reference>